<dbReference type="AlphaFoldDB" id="A0A1M6EC03"/>
<evidence type="ECO:0000256" key="1">
    <source>
        <dbReference type="SAM" id="Phobius"/>
    </source>
</evidence>
<sequence length="39" mass="4504">MHIDKKGDFSPLEAILKYEKGQYLAYAIMTIVFTLSLVR</sequence>
<accession>A0A1M6EC03</accession>
<evidence type="ECO:0000313" key="2">
    <source>
        <dbReference type="EMBL" id="SHI83012.1"/>
    </source>
</evidence>
<evidence type="ECO:0000313" key="3">
    <source>
        <dbReference type="Proteomes" id="UP000184432"/>
    </source>
</evidence>
<feature type="transmembrane region" description="Helical" evidence="1">
    <location>
        <begin position="21"/>
        <end position="38"/>
    </location>
</feature>
<keyword evidence="1" id="KW-1133">Transmembrane helix</keyword>
<keyword evidence="1" id="KW-0812">Transmembrane</keyword>
<dbReference type="EMBL" id="FQYP01000003">
    <property type="protein sequence ID" value="SHI83012.1"/>
    <property type="molecule type" value="Genomic_DNA"/>
</dbReference>
<gene>
    <name evidence="2" type="ORF">SAMN04488508_103335</name>
</gene>
<organism evidence="2 3">
    <name type="scientific">Aquimarina spongiae</name>
    <dbReference type="NCBI Taxonomy" id="570521"/>
    <lineage>
        <taxon>Bacteria</taxon>
        <taxon>Pseudomonadati</taxon>
        <taxon>Bacteroidota</taxon>
        <taxon>Flavobacteriia</taxon>
        <taxon>Flavobacteriales</taxon>
        <taxon>Flavobacteriaceae</taxon>
        <taxon>Aquimarina</taxon>
    </lineage>
</organism>
<dbReference type="Proteomes" id="UP000184432">
    <property type="component" value="Unassembled WGS sequence"/>
</dbReference>
<protein>
    <submittedName>
        <fullName evidence="2">Uncharacterized protein</fullName>
    </submittedName>
</protein>
<keyword evidence="3" id="KW-1185">Reference proteome</keyword>
<reference evidence="3" key="1">
    <citation type="submission" date="2016-11" db="EMBL/GenBank/DDBJ databases">
        <authorList>
            <person name="Varghese N."/>
            <person name="Submissions S."/>
        </authorList>
    </citation>
    <scope>NUCLEOTIDE SEQUENCE [LARGE SCALE GENOMIC DNA]</scope>
    <source>
        <strain evidence="3">DSM 22623</strain>
    </source>
</reference>
<keyword evidence="1" id="KW-0472">Membrane</keyword>
<proteinExistence type="predicted"/>
<name>A0A1M6EC03_9FLAO</name>